<protein>
    <submittedName>
        <fullName evidence="2">Uncharacterized protein</fullName>
    </submittedName>
</protein>
<organism evidence="2 3">
    <name type="scientific">Petrolisthes manimaculis</name>
    <dbReference type="NCBI Taxonomy" id="1843537"/>
    <lineage>
        <taxon>Eukaryota</taxon>
        <taxon>Metazoa</taxon>
        <taxon>Ecdysozoa</taxon>
        <taxon>Arthropoda</taxon>
        <taxon>Crustacea</taxon>
        <taxon>Multicrustacea</taxon>
        <taxon>Malacostraca</taxon>
        <taxon>Eumalacostraca</taxon>
        <taxon>Eucarida</taxon>
        <taxon>Decapoda</taxon>
        <taxon>Pleocyemata</taxon>
        <taxon>Anomura</taxon>
        <taxon>Galatheoidea</taxon>
        <taxon>Porcellanidae</taxon>
        <taxon>Petrolisthes</taxon>
    </lineage>
</organism>
<accession>A0AAE1NP13</accession>
<keyword evidence="3" id="KW-1185">Reference proteome</keyword>
<evidence type="ECO:0000256" key="1">
    <source>
        <dbReference type="SAM" id="MobiDB-lite"/>
    </source>
</evidence>
<dbReference type="EMBL" id="JAWZYT010004763">
    <property type="protein sequence ID" value="KAK4292677.1"/>
    <property type="molecule type" value="Genomic_DNA"/>
</dbReference>
<proteinExistence type="predicted"/>
<name>A0AAE1NP13_9EUCA</name>
<reference evidence="2" key="1">
    <citation type="submission" date="2023-11" db="EMBL/GenBank/DDBJ databases">
        <title>Genome assemblies of two species of porcelain crab, Petrolisthes cinctipes and Petrolisthes manimaculis (Anomura: Porcellanidae).</title>
        <authorList>
            <person name="Angst P."/>
        </authorList>
    </citation>
    <scope>NUCLEOTIDE SEQUENCE</scope>
    <source>
        <strain evidence="2">PB745_02</strain>
        <tissue evidence="2">Gill</tissue>
    </source>
</reference>
<evidence type="ECO:0000313" key="3">
    <source>
        <dbReference type="Proteomes" id="UP001292094"/>
    </source>
</evidence>
<gene>
    <name evidence="2" type="ORF">Pmani_034573</name>
</gene>
<feature type="region of interest" description="Disordered" evidence="1">
    <location>
        <begin position="1"/>
        <end position="65"/>
    </location>
</feature>
<comment type="caution">
    <text evidence="2">The sequence shown here is derived from an EMBL/GenBank/DDBJ whole genome shotgun (WGS) entry which is preliminary data.</text>
</comment>
<dbReference type="Proteomes" id="UP001292094">
    <property type="component" value="Unassembled WGS sequence"/>
</dbReference>
<sequence>MPQSPVPMNQATSTMDTQEPPMNQATSTMDTQEPPMNQATSTMDTQEPSMNQATSTMDIQEPPMNQATSTMDIKTTTSMEPLQSLPKVPVNQARRMGVTQGPTSIVESLNYPKVFKLVPYDFPAELEGFIKEYHQYKLFEKVRQCLPPLPSNKSDGEDNKCLKVFKVVPEDFPAKLESKIRQHHQRRLMEKVQQCLPPLPPK</sequence>
<evidence type="ECO:0000313" key="2">
    <source>
        <dbReference type="EMBL" id="KAK4292677.1"/>
    </source>
</evidence>
<dbReference type="AlphaFoldDB" id="A0AAE1NP13"/>